<feature type="region of interest" description="Disordered" evidence="1">
    <location>
        <begin position="106"/>
        <end position="126"/>
    </location>
</feature>
<accession>A0A1B7NPD7</accession>
<keyword evidence="3" id="KW-1185">Reference proteome</keyword>
<dbReference type="AlphaFoldDB" id="A0A1B7NPD7"/>
<dbReference type="OrthoDB" id="5153521at2759"/>
<evidence type="ECO:0000313" key="2">
    <source>
        <dbReference type="EMBL" id="OAX78681.1"/>
    </source>
</evidence>
<protein>
    <submittedName>
        <fullName evidence="2">Uncharacterized protein</fullName>
    </submittedName>
</protein>
<evidence type="ECO:0000256" key="1">
    <source>
        <dbReference type="SAM" id="MobiDB-lite"/>
    </source>
</evidence>
<dbReference type="Proteomes" id="UP000091918">
    <property type="component" value="Unassembled WGS sequence"/>
</dbReference>
<name>A0A1B7NPD7_9EURO</name>
<sequence length="202" mass="22973">MTASTQIFSLPDGDLRRAATESKRVRDHNAKWALGIRDPKLATLGKYVAHEITKPASTHPRPVVSMYPKRYRQPNQRDNEFLINRKFADIKAYMDEAADQVLYDKDNYSDSSADSDNNVPDHSEIENDPNVFYSFDAPTGPSEGKYILGAALANAVEKFETKETEKMAREYEFVTIERPTDDRCDGYMADEGDFEFISRADL</sequence>
<gene>
    <name evidence="2" type="ORF">ACJ72_07008</name>
</gene>
<reference evidence="2 3" key="1">
    <citation type="submission" date="2015-07" db="EMBL/GenBank/DDBJ databases">
        <title>Emmonsia species relationships and genome sequence.</title>
        <authorList>
            <person name="Cuomo C.A."/>
            <person name="Schwartz I.S."/>
            <person name="Kenyon C."/>
            <person name="de Hoog G.S."/>
            <person name="Govender N.P."/>
            <person name="Botha A."/>
            <person name="Moreno L."/>
            <person name="de Vries M."/>
            <person name="Munoz J.F."/>
            <person name="Stielow J.B."/>
        </authorList>
    </citation>
    <scope>NUCLEOTIDE SEQUENCE [LARGE SCALE GENOMIC DNA]</scope>
    <source>
        <strain evidence="2 3">CBS 136260</strain>
    </source>
</reference>
<organism evidence="2 3">
    <name type="scientific">Emergomyces africanus</name>
    <dbReference type="NCBI Taxonomy" id="1955775"/>
    <lineage>
        <taxon>Eukaryota</taxon>
        <taxon>Fungi</taxon>
        <taxon>Dikarya</taxon>
        <taxon>Ascomycota</taxon>
        <taxon>Pezizomycotina</taxon>
        <taxon>Eurotiomycetes</taxon>
        <taxon>Eurotiomycetidae</taxon>
        <taxon>Onygenales</taxon>
        <taxon>Ajellomycetaceae</taxon>
        <taxon>Emergomyces</taxon>
    </lineage>
</organism>
<evidence type="ECO:0000313" key="3">
    <source>
        <dbReference type="Proteomes" id="UP000091918"/>
    </source>
</evidence>
<feature type="compositionally biased region" description="Low complexity" evidence="1">
    <location>
        <begin position="109"/>
        <end position="118"/>
    </location>
</feature>
<proteinExistence type="predicted"/>
<dbReference type="EMBL" id="LGUA01001372">
    <property type="protein sequence ID" value="OAX78681.1"/>
    <property type="molecule type" value="Genomic_DNA"/>
</dbReference>
<comment type="caution">
    <text evidence="2">The sequence shown here is derived from an EMBL/GenBank/DDBJ whole genome shotgun (WGS) entry which is preliminary data.</text>
</comment>